<reference evidence="2 3" key="1">
    <citation type="submission" date="2019-12" db="EMBL/GenBank/DDBJ databases">
        <title>Paraburkholderia acidiphila 7Q-K02 sp. nov and Paraburkholderia acidisoli DHF22 sp. nov., two strains isolated from forest soil.</title>
        <authorList>
            <person name="Gao Z."/>
            <person name="Qiu L."/>
        </authorList>
    </citation>
    <scope>NUCLEOTIDE SEQUENCE [LARGE SCALE GENOMIC DNA]</scope>
    <source>
        <strain evidence="2 3">7Q-K02</strain>
    </source>
</reference>
<dbReference type="Proteomes" id="UP000434209">
    <property type="component" value="Chromosome 1"/>
</dbReference>
<organism evidence="2 3">
    <name type="scientific">Paraburkholderia acidiphila</name>
    <dbReference type="NCBI Taxonomy" id="2571747"/>
    <lineage>
        <taxon>Bacteria</taxon>
        <taxon>Pseudomonadati</taxon>
        <taxon>Pseudomonadota</taxon>
        <taxon>Betaproteobacteria</taxon>
        <taxon>Burkholderiales</taxon>
        <taxon>Burkholderiaceae</taxon>
        <taxon>Paraburkholderia</taxon>
    </lineage>
</organism>
<dbReference type="PANTHER" id="PTHR34985:SF1">
    <property type="entry name" value="SLR0554 PROTEIN"/>
    <property type="match status" value="1"/>
</dbReference>
<proteinExistence type="predicted"/>
<dbReference type="AlphaFoldDB" id="A0A7Z2G310"/>
<protein>
    <recommendedName>
        <fullName evidence="1">Virulence-associated protein E-like domain-containing protein</fullName>
    </recommendedName>
</protein>
<keyword evidence="3" id="KW-1185">Reference proteome</keyword>
<evidence type="ECO:0000259" key="1">
    <source>
        <dbReference type="Pfam" id="PF05272"/>
    </source>
</evidence>
<name>A0A7Z2G310_9BURK</name>
<evidence type="ECO:0000313" key="3">
    <source>
        <dbReference type="Proteomes" id="UP000434209"/>
    </source>
</evidence>
<accession>A0A7Z2G310</accession>
<feature type="domain" description="Virulence-associated protein E-like" evidence="1">
    <location>
        <begin position="450"/>
        <end position="660"/>
    </location>
</feature>
<dbReference type="PANTHER" id="PTHR34985">
    <property type="entry name" value="SLR0554 PROTEIN"/>
    <property type="match status" value="1"/>
</dbReference>
<sequence>MSLNTALSITDEICCETGFPGGRIAVGFGRGNLGTVKPTVVTWRDFVARLTVPSQADVGHDVYLSLSKDEREKLKKRDSFMLPGVCRDGKRDDAHLESRSAATLDIDEHADAVYGALALDCLDIPFAYVWHTTRSHTELAPRLRIVVPFNRPATPDEYRALVPVIAAQFAATIDAASVKPAQMMFLPVQNQGAPFESGSQDGDFADVDALLAAAAAIDASAVAVAAAPPAPVLPPAERRSADLALLESILNAIPQGTPREPSRPIYLKVVLGAHYEWRGSQQAYDIVRPWAELSPTFNEANFDRDWQKAKDNRDGAKATLQTIKDIAASYGWEDPTLGDGFEALPASRRERPRYLRNDKGEIHARLENILTGLRDPLECGVQIRYDTFRAEVMIAAAGTDGWRALTDADYTRLQLQLERVGFRPLSVEMLKSAVWLVADDNQFDSAQLWLRSLCHDGEARIDTFLSRYMGAQDSPYTRAVSRYIWTALAGRVLEPGCEAPMVPVLIGAQGCGKTRSVKALAPAPEFYTELNLADRDSEASRRMRGRLVIELGELRGLHSRDAESIKAFISRTAEEWRALYKEFNTTFARRFLFFGTTNQDEFLDDDSGERRWLPVTVQSCDVEAVQRDCLQLWAEAREAFELVGIDWREAETLARAVHAQHKITDAWVPAIAQWLITPDEFDQGPAPETREFLRVHDVATGALRLDVKALGKREEMRIGKCLQRFGYERALRYDGARRIRVWMKAAGTT</sequence>
<dbReference type="KEGG" id="pacp:FAZ97_04865"/>
<dbReference type="InterPro" id="IPR007936">
    <property type="entry name" value="VapE-like_dom"/>
</dbReference>
<evidence type="ECO:0000313" key="2">
    <source>
        <dbReference type="EMBL" id="QGZ54301.1"/>
    </source>
</evidence>
<gene>
    <name evidence="2" type="ORF">FAZ97_04865</name>
</gene>
<dbReference type="SUPFAM" id="SSF52540">
    <property type="entry name" value="P-loop containing nucleoside triphosphate hydrolases"/>
    <property type="match status" value="1"/>
</dbReference>
<dbReference type="InterPro" id="IPR027417">
    <property type="entry name" value="P-loop_NTPase"/>
</dbReference>
<dbReference type="EMBL" id="CP046909">
    <property type="protein sequence ID" value="QGZ54301.1"/>
    <property type="molecule type" value="Genomic_DNA"/>
</dbReference>
<dbReference type="Pfam" id="PF05272">
    <property type="entry name" value="VapE-like_dom"/>
    <property type="match status" value="1"/>
</dbReference>